<gene>
    <name evidence="4" type="ORF">BECKSD772D_GA0070982_10772</name>
    <name evidence="3" type="ORF">BECKSD772E_GA0070983_10702</name>
    <name evidence="2" type="ORF">BECKSD772F_GA0070984_12192</name>
</gene>
<accession>A0A450YXU2</accession>
<proteinExistence type="predicted"/>
<sequence>MALAFGKVIDEFTFRKNKDPEQTGAHAKVHPLSASARSANIFMSSAKDSRDNFSHVESNPGRHR</sequence>
<evidence type="ECO:0000256" key="1">
    <source>
        <dbReference type="SAM" id="MobiDB-lite"/>
    </source>
</evidence>
<dbReference type="EMBL" id="CAADFU010000070">
    <property type="protein sequence ID" value="VFK46269.1"/>
    <property type="molecule type" value="Genomic_DNA"/>
</dbReference>
<reference evidence="3" key="1">
    <citation type="submission" date="2019-02" db="EMBL/GenBank/DDBJ databases">
        <authorList>
            <person name="Gruber-Vodicka R. H."/>
            <person name="Seah K. B. B."/>
        </authorList>
    </citation>
    <scope>NUCLEOTIDE SEQUENCE</scope>
    <source>
        <strain evidence="4">BECK_S127</strain>
        <strain evidence="3">BECK_S1320</strain>
        <strain evidence="2">BECK_S1321</strain>
    </source>
</reference>
<organism evidence="3">
    <name type="scientific">Candidatus Kentrum sp. SD</name>
    <dbReference type="NCBI Taxonomy" id="2126332"/>
    <lineage>
        <taxon>Bacteria</taxon>
        <taxon>Pseudomonadati</taxon>
        <taxon>Pseudomonadota</taxon>
        <taxon>Gammaproteobacteria</taxon>
        <taxon>Candidatus Kentrum</taxon>
    </lineage>
</organism>
<dbReference type="AlphaFoldDB" id="A0A450YXU2"/>
<dbReference type="EMBL" id="CAADHB010000077">
    <property type="protein sequence ID" value="VFK79970.1"/>
    <property type="molecule type" value="Genomic_DNA"/>
</dbReference>
<feature type="region of interest" description="Disordered" evidence="1">
    <location>
        <begin position="45"/>
        <end position="64"/>
    </location>
</feature>
<evidence type="ECO:0000313" key="4">
    <source>
        <dbReference type="EMBL" id="VFK79970.1"/>
    </source>
</evidence>
<evidence type="ECO:0000313" key="2">
    <source>
        <dbReference type="EMBL" id="VFK45327.1"/>
    </source>
</evidence>
<evidence type="ECO:0000313" key="3">
    <source>
        <dbReference type="EMBL" id="VFK46269.1"/>
    </source>
</evidence>
<name>A0A450YXU2_9GAMM</name>
<dbReference type="EMBL" id="CAADFR010000219">
    <property type="protein sequence ID" value="VFK45327.1"/>
    <property type="molecule type" value="Genomic_DNA"/>
</dbReference>
<protein>
    <submittedName>
        <fullName evidence="3">Uncharacterized protein</fullName>
    </submittedName>
</protein>